<organism evidence="3 4">
    <name type="scientific">Colletotrichum fioriniae PJ7</name>
    <dbReference type="NCBI Taxonomy" id="1445577"/>
    <lineage>
        <taxon>Eukaryota</taxon>
        <taxon>Fungi</taxon>
        <taxon>Dikarya</taxon>
        <taxon>Ascomycota</taxon>
        <taxon>Pezizomycotina</taxon>
        <taxon>Sordariomycetes</taxon>
        <taxon>Hypocreomycetidae</taxon>
        <taxon>Glomerellales</taxon>
        <taxon>Glomerellaceae</taxon>
        <taxon>Colletotrichum</taxon>
        <taxon>Colletotrichum acutatum species complex</taxon>
    </lineage>
</organism>
<sequence>MDTSPIYFWRETGPEGYLSQWWTSNPFTQSPLSSSSPSPSSTSITFKTAEHYMMHAKALLFADPSVALSILKADHPRKVKALGRKVHNFNEAQWNENRERIVREGNLLKFRAAPELRKQLLATGDRELVEASPMDRIWGIGFAPDKAAGADRGRWGLNLLGKILMEVRTVLREEEEVEAERKGRKREVAEAKAKRRRSSEEGEGSQVVDEGTAKKSRRREEEVEHATTVNDTAKEKARGEQ</sequence>
<name>A0A010Q5Q2_9PEZI</name>
<dbReference type="OrthoDB" id="206452at2759"/>
<evidence type="ECO:0000259" key="2">
    <source>
        <dbReference type="Pfam" id="PF08719"/>
    </source>
</evidence>
<proteinExistence type="predicted"/>
<dbReference type="Gene3D" id="1.10.357.40">
    <property type="entry name" value="YbiA-like"/>
    <property type="match status" value="1"/>
</dbReference>
<dbReference type="AlphaFoldDB" id="A0A010Q5Q2"/>
<keyword evidence="4" id="KW-1185">Reference proteome</keyword>
<dbReference type="NCBIfam" id="TIGR02464">
    <property type="entry name" value="ribofla_fusion"/>
    <property type="match status" value="1"/>
</dbReference>
<dbReference type="InterPro" id="IPR037238">
    <property type="entry name" value="YbiA-like_sf"/>
</dbReference>
<accession>A0A010Q5Q2</accession>
<dbReference type="Pfam" id="PF08719">
    <property type="entry name" value="NADAR"/>
    <property type="match status" value="1"/>
</dbReference>
<dbReference type="EMBL" id="JARH01000924">
    <property type="protein sequence ID" value="EXF75197.1"/>
    <property type="molecule type" value="Genomic_DNA"/>
</dbReference>
<feature type="domain" description="NADAR" evidence="2">
    <location>
        <begin position="7"/>
        <end position="172"/>
    </location>
</feature>
<dbReference type="eggNOG" id="ENOG502S32Y">
    <property type="taxonomic scope" value="Eukaryota"/>
</dbReference>
<dbReference type="HOGENOM" id="CLU_084247_0_1_1"/>
<dbReference type="CDD" id="cd15457">
    <property type="entry name" value="NADAR"/>
    <property type="match status" value="1"/>
</dbReference>
<evidence type="ECO:0000313" key="3">
    <source>
        <dbReference type="EMBL" id="EXF75197.1"/>
    </source>
</evidence>
<dbReference type="KEGG" id="cfj:CFIO01_06155"/>
<feature type="compositionally biased region" description="Basic and acidic residues" evidence="1">
    <location>
        <begin position="232"/>
        <end position="241"/>
    </location>
</feature>
<gene>
    <name evidence="3" type="ORF">CFIO01_06155</name>
</gene>
<dbReference type="InterPro" id="IPR012816">
    <property type="entry name" value="NADAR"/>
</dbReference>
<dbReference type="Proteomes" id="UP000020467">
    <property type="component" value="Unassembled WGS sequence"/>
</dbReference>
<protein>
    <recommendedName>
        <fullName evidence="2">NADAR domain-containing protein</fullName>
    </recommendedName>
</protein>
<evidence type="ECO:0000313" key="4">
    <source>
        <dbReference type="Proteomes" id="UP000020467"/>
    </source>
</evidence>
<dbReference type="SUPFAM" id="SSF143990">
    <property type="entry name" value="YbiA-like"/>
    <property type="match status" value="1"/>
</dbReference>
<reference evidence="3 4" key="1">
    <citation type="submission" date="2014-02" db="EMBL/GenBank/DDBJ databases">
        <title>The genome sequence of Colletotrichum fioriniae PJ7.</title>
        <authorList>
            <person name="Baroncelli R."/>
            <person name="Thon M.R."/>
        </authorList>
    </citation>
    <scope>NUCLEOTIDE SEQUENCE [LARGE SCALE GENOMIC DNA]</scope>
    <source>
        <strain evidence="3 4">PJ7</strain>
    </source>
</reference>
<comment type="caution">
    <text evidence="3">The sequence shown here is derived from an EMBL/GenBank/DDBJ whole genome shotgun (WGS) entry which is preliminary data.</text>
</comment>
<evidence type="ECO:0000256" key="1">
    <source>
        <dbReference type="SAM" id="MobiDB-lite"/>
    </source>
</evidence>
<feature type="region of interest" description="Disordered" evidence="1">
    <location>
        <begin position="178"/>
        <end position="241"/>
    </location>
</feature>